<dbReference type="OrthoDB" id="2412614at2759"/>
<protein>
    <submittedName>
        <fullName evidence="3">Uncharacterized protein</fullName>
    </submittedName>
</protein>
<dbReference type="AlphaFoldDB" id="A0A015K6L9"/>
<accession>A0A015K6L9</accession>
<evidence type="ECO:0000313" key="4">
    <source>
        <dbReference type="Proteomes" id="UP000022910"/>
    </source>
</evidence>
<organism evidence="3 4">
    <name type="scientific">Rhizophagus irregularis (strain DAOM 197198w)</name>
    <name type="common">Glomus intraradices</name>
    <dbReference type="NCBI Taxonomy" id="1432141"/>
    <lineage>
        <taxon>Eukaryota</taxon>
        <taxon>Fungi</taxon>
        <taxon>Fungi incertae sedis</taxon>
        <taxon>Mucoromycota</taxon>
        <taxon>Glomeromycotina</taxon>
        <taxon>Glomeromycetes</taxon>
        <taxon>Glomerales</taxon>
        <taxon>Glomeraceae</taxon>
        <taxon>Rhizophagus</taxon>
    </lineage>
</organism>
<dbReference type="HOGENOM" id="CLU_1816836_0_0_1"/>
<reference evidence="3 4" key="1">
    <citation type="submission" date="2014-02" db="EMBL/GenBank/DDBJ databases">
        <title>Single nucleus genome sequencing reveals high similarity among nuclei of an endomycorrhizal fungus.</title>
        <authorList>
            <person name="Lin K."/>
            <person name="Geurts R."/>
            <person name="Zhang Z."/>
            <person name="Limpens E."/>
            <person name="Saunders D.G."/>
            <person name="Mu D."/>
            <person name="Pang E."/>
            <person name="Cao H."/>
            <person name="Cha H."/>
            <person name="Lin T."/>
            <person name="Zhou Q."/>
            <person name="Shang Y."/>
            <person name="Li Y."/>
            <person name="Ivanov S."/>
            <person name="Sharma T."/>
            <person name="Velzen R.V."/>
            <person name="Ruijter N.D."/>
            <person name="Aanen D.K."/>
            <person name="Win J."/>
            <person name="Kamoun S."/>
            <person name="Bisseling T."/>
            <person name="Huang S."/>
        </authorList>
    </citation>
    <scope>NUCLEOTIDE SEQUENCE [LARGE SCALE GENOMIC DNA]</scope>
    <source>
        <strain evidence="4">DAOM197198w</strain>
    </source>
</reference>
<evidence type="ECO:0000256" key="2">
    <source>
        <dbReference type="SAM" id="Phobius"/>
    </source>
</evidence>
<feature type="region of interest" description="Disordered" evidence="1">
    <location>
        <begin position="81"/>
        <end position="111"/>
    </location>
</feature>
<keyword evidence="2" id="KW-0812">Transmembrane</keyword>
<dbReference type="Proteomes" id="UP000022910">
    <property type="component" value="Unassembled WGS sequence"/>
</dbReference>
<keyword evidence="2" id="KW-1133">Transmembrane helix</keyword>
<evidence type="ECO:0000256" key="1">
    <source>
        <dbReference type="SAM" id="MobiDB-lite"/>
    </source>
</evidence>
<keyword evidence="4" id="KW-1185">Reference proteome</keyword>
<sequence length="142" mass="16254">MQYVRDIIVKIEVCFYYSLCLLIVPSINPINLANLLSNDFISKRNVRKSSGYVIKCKKIRAKVLFAVNVYYSLLKEAIDSQGQEEVKDATSGEEAKKVTKVSKENKTKQVKSRGNWYSLEVNGCGNFRLEDSSKKKQELDFE</sequence>
<keyword evidence="2" id="KW-0472">Membrane</keyword>
<dbReference type="EMBL" id="JEMT01028339">
    <property type="protein sequence ID" value="EXX55076.1"/>
    <property type="molecule type" value="Genomic_DNA"/>
</dbReference>
<feature type="transmembrane region" description="Helical" evidence="2">
    <location>
        <begin position="7"/>
        <end position="27"/>
    </location>
</feature>
<feature type="compositionally biased region" description="Basic and acidic residues" evidence="1">
    <location>
        <begin position="84"/>
        <end position="107"/>
    </location>
</feature>
<name>A0A015K6L9_RHIIW</name>
<proteinExistence type="predicted"/>
<evidence type="ECO:0000313" key="3">
    <source>
        <dbReference type="EMBL" id="EXX55076.1"/>
    </source>
</evidence>
<gene>
    <name evidence="3" type="ORF">RirG_228630</name>
</gene>
<comment type="caution">
    <text evidence="3">The sequence shown here is derived from an EMBL/GenBank/DDBJ whole genome shotgun (WGS) entry which is preliminary data.</text>
</comment>